<proteinExistence type="inferred from homology"/>
<dbReference type="GO" id="GO:0005737">
    <property type="term" value="C:cytoplasm"/>
    <property type="evidence" value="ECO:0007669"/>
    <property type="project" value="UniProtKB-SubCell"/>
</dbReference>
<protein>
    <recommendedName>
        <fullName evidence="10">DNA gyrase subunit B</fullName>
        <ecNumber evidence="10">5.6.2.2</ecNumber>
    </recommendedName>
</protein>
<dbReference type="EC" id="5.6.2.2" evidence="10"/>
<dbReference type="Pfam" id="PF01751">
    <property type="entry name" value="Toprim"/>
    <property type="match status" value="1"/>
</dbReference>
<dbReference type="SUPFAM" id="SSF54211">
    <property type="entry name" value="Ribosomal protein S5 domain 2-like"/>
    <property type="match status" value="1"/>
</dbReference>
<dbReference type="PANTHER" id="PTHR45866:SF1">
    <property type="entry name" value="DNA GYRASE SUBUNIT B, MITOCHONDRIAL"/>
    <property type="match status" value="1"/>
</dbReference>
<comment type="function">
    <text evidence="10">A type II topoisomerase that negatively supercoils closed circular double-stranded (ds) DNA in an ATP-dependent manner to modulate DNA topology and maintain chromosomes in an underwound state. Negative supercoiling favors strand separation, and DNA replication, transcription, recombination and repair, all of which involve strand separation. Also able to catalyze the interconversion of other topological isomers of dsDNA rings, including catenanes and knotted rings. Type II topoisomerases break and join 2 DNA strands simultaneously in an ATP-dependent manner.</text>
</comment>
<dbReference type="GO" id="GO:0005524">
    <property type="term" value="F:ATP binding"/>
    <property type="evidence" value="ECO:0007669"/>
    <property type="project" value="UniProtKB-UniRule"/>
</dbReference>
<dbReference type="Gene3D" id="3.40.50.670">
    <property type="match status" value="2"/>
</dbReference>
<evidence type="ECO:0000313" key="14">
    <source>
        <dbReference type="Proteomes" id="UP000346198"/>
    </source>
</evidence>
<dbReference type="GO" id="GO:0005694">
    <property type="term" value="C:chromosome"/>
    <property type="evidence" value="ECO:0007669"/>
    <property type="project" value="InterPro"/>
</dbReference>
<keyword evidence="3 10" id="KW-0479">Metal-binding</keyword>
<sequence length="859" mass="95311">MSEEQNDLNAEEATKNRAAENPDADGYGADHISVLEGMDAVRKRPAMYIGDTGSRGYHHCVYEVVDNSIDEALAGYCSNVEVCINENGSLSVVDDGRGIPVDMHKTEGKPAVTVVLTVLHAGGKFDSDTYKVSGGLHGVGVSCVNALSAWLEVEVKRNGQIYHQRFERGVEVTELVTIGKTTETGTKVTFMPDMTIFTHETGFQWDILASRLRELAFLNRGAKITLREESTGRDEIFKYDGGIKEFVHHLNRNKSPMHPDVIYFEREKEGVVVEIAMQYSDAYNETIFSFANNINTIEGGTHLSGFRSALTRTVNAYAKNNKLIKDEKDGMGGDDIREGITAVLSVKIPDPQFEGQTKTKLGNGDVEGIVQQVVNDELGTYFEENPNVARTIIEKAVVASRARTAARKARDLARRKGALESAGLPGKLADCSSRDPARTELFIVEGDSAGGSAKQGREREYQAILPVKGKVINVQKARLDKVLANDEIRTMITAIGTGIGLDDFNLEKARYHKIIIMTDADVDGAHIRTLLLTFFYRQMPQLVESGYIYIAQPPLYKVTRRKREEYVESDAHLTQILLDLGADGMRLEKLDGEPLLDTKGLRELLESVVEIEGIADKLRRRGISLKDYIARRDPETGTFPLYCAYMNKLGEDLDIRFALDELSLKALFAEVEEALAATAAAEAVDVVEEVVEEEVAVEGEEPAEEASEEDSEEVVAEAPRAPVVRYKELFFSRKLKEVVEKLEEGGFAFDQLLGTDEPQFNLDDKGSKTAVSSLMEIAQSVRLAGRKGMTIQRYKGLGEMNPQQLWETTLDPEVRRLTKVVLEDGVKADEMFTILMGDEVEPRREFIQENALNVTNLDI</sequence>
<evidence type="ECO:0000256" key="8">
    <source>
        <dbReference type="ARBA" id="ARBA00023125"/>
    </source>
</evidence>
<evidence type="ECO:0000313" key="13">
    <source>
        <dbReference type="EMBL" id="VGO21414.1"/>
    </source>
</evidence>
<dbReference type="InterPro" id="IPR011557">
    <property type="entry name" value="GyrB"/>
</dbReference>
<comment type="cofactor">
    <cofactor evidence="10">
        <name>Mg(2+)</name>
        <dbReference type="ChEBI" id="CHEBI:18420"/>
    </cofactor>
    <cofactor evidence="10">
        <name>Mn(2+)</name>
        <dbReference type="ChEBI" id="CHEBI:29035"/>
    </cofactor>
    <cofactor evidence="10">
        <name>Ca(2+)</name>
        <dbReference type="ChEBI" id="CHEBI:29108"/>
    </cofactor>
    <text evidence="10">Binds two Mg(2+) per subunit. The magnesium ions form salt bridges with both the protein and the DNA. Can also accept other divalent metal cations, such as Mn(2+) or Ca(2+).</text>
</comment>
<evidence type="ECO:0000256" key="9">
    <source>
        <dbReference type="ARBA" id="ARBA00023235"/>
    </source>
</evidence>
<feature type="region of interest" description="Disordered" evidence="11">
    <location>
        <begin position="695"/>
        <end position="715"/>
    </location>
</feature>
<keyword evidence="9 10" id="KW-0413">Isomerase</keyword>
<dbReference type="InterPro" id="IPR018522">
    <property type="entry name" value="TopoIIA_CS"/>
</dbReference>
<dbReference type="InterPro" id="IPR034160">
    <property type="entry name" value="TOPRIM_GyrB"/>
</dbReference>
<dbReference type="GO" id="GO:0003677">
    <property type="term" value="F:DNA binding"/>
    <property type="evidence" value="ECO:0007669"/>
    <property type="project" value="UniProtKB-KW"/>
</dbReference>
<dbReference type="FunFam" id="3.30.230.10:FF:000005">
    <property type="entry name" value="DNA gyrase subunit B"/>
    <property type="match status" value="1"/>
</dbReference>
<feature type="binding site" evidence="10">
    <location>
        <position position="521"/>
    </location>
    <ligand>
        <name>Mg(2+)</name>
        <dbReference type="ChEBI" id="CHEBI:18420"/>
        <label>2</label>
    </ligand>
</feature>
<dbReference type="NCBIfam" id="NF011501">
    <property type="entry name" value="PRK14939.1"/>
    <property type="match status" value="1"/>
</dbReference>
<dbReference type="GO" id="GO:0006261">
    <property type="term" value="P:DNA-templated DNA replication"/>
    <property type="evidence" value="ECO:0007669"/>
    <property type="project" value="UniProtKB-UniRule"/>
</dbReference>
<evidence type="ECO:0000256" key="4">
    <source>
        <dbReference type="ARBA" id="ARBA00022741"/>
    </source>
</evidence>
<dbReference type="InterPro" id="IPR020568">
    <property type="entry name" value="Ribosomal_Su5_D2-typ_SF"/>
</dbReference>
<keyword evidence="8" id="KW-0238">DNA-binding</keyword>
<dbReference type="PANTHER" id="PTHR45866">
    <property type="entry name" value="DNA GYRASE/TOPOISOMERASE SUBUNIT B"/>
    <property type="match status" value="1"/>
</dbReference>
<feature type="site" description="Interaction with DNA" evidence="10">
    <location>
        <position position="473"/>
    </location>
</feature>
<dbReference type="AlphaFoldDB" id="A0A6C2UQ29"/>
<dbReference type="InterPro" id="IPR013759">
    <property type="entry name" value="Topo_IIA_B_C"/>
</dbReference>
<keyword evidence="7 10" id="KW-0799">Topoisomerase</keyword>
<evidence type="ECO:0000256" key="10">
    <source>
        <dbReference type="HAMAP-Rule" id="MF_01898"/>
    </source>
</evidence>
<dbReference type="GO" id="GO:0006265">
    <property type="term" value="P:DNA topological change"/>
    <property type="evidence" value="ECO:0007669"/>
    <property type="project" value="UniProtKB-UniRule"/>
</dbReference>
<dbReference type="RefSeq" id="WP_136062886.1">
    <property type="nucleotide sequence ID" value="NZ_CAAHFH010000002.1"/>
</dbReference>
<dbReference type="CDD" id="cd03366">
    <property type="entry name" value="TOPRIM_TopoIIA_GyrB"/>
    <property type="match status" value="1"/>
</dbReference>
<dbReference type="NCBIfam" id="NF004189">
    <property type="entry name" value="PRK05644.1"/>
    <property type="match status" value="1"/>
</dbReference>
<reference evidence="13 14" key="1">
    <citation type="submission" date="2019-04" db="EMBL/GenBank/DDBJ databases">
        <authorList>
            <person name="Van Vliet M D."/>
        </authorList>
    </citation>
    <scope>NUCLEOTIDE SEQUENCE [LARGE SCALE GENOMIC DNA]</scope>
    <source>
        <strain evidence="13 14">F21</strain>
    </source>
</reference>
<evidence type="ECO:0000256" key="2">
    <source>
        <dbReference type="ARBA" id="ARBA00010708"/>
    </source>
</evidence>
<dbReference type="SUPFAM" id="SSF56719">
    <property type="entry name" value="Type II DNA topoisomerase"/>
    <property type="match status" value="1"/>
</dbReference>
<dbReference type="InterPro" id="IPR013760">
    <property type="entry name" value="Topo_IIA-like_dom_sf"/>
</dbReference>
<dbReference type="InterPro" id="IPR014721">
    <property type="entry name" value="Ribsml_uS5_D2-typ_fold_subgr"/>
</dbReference>
<evidence type="ECO:0000259" key="12">
    <source>
        <dbReference type="PROSITE" id="PS50880"/>
    </source>
</evidence>
<dbReference type="NCBIfam" id="TIGR01059">
    <property type="entry name" value="gyrB"/>
    <property type="match status" value="1"/>
</dbReference>
<gene>
    <name evidence="13" type="primary">gyrB_2</name>
    <name evidence="10" type="synonym">gyrB</name>
    <name evidence="13" type="ORF">SCARR_03487</name>
</gene>
<keyword evidence="5 10" id="KW-0067">ATP-binding</keyword>
<feature type="region of interest" description="Disordered" evidence="11">
    <location>
        <begin position="1"/>
        <end position="29"/>
    </location>
</feature>
<dbReference type="FunFam" id="3.30.565.10:FF:000002">
    <property type="entry name" value="DNA gyrase subunit B"/>
    <property type="match status" value="1"/>
</dbReference>
<dbReference type="Gene3D" id="3.30.230.10">
    <property type="match status" value="1"/>
</dbReference>
<dbReference type="Gene3D" id="3.30.565.10">
    <property type="entry name" value="Histidine kinase-like ATPase, C-terminal domain"/>
    <property type="match status" value="1"/>
</dbReference>
<feature type="binding site" evidence="10">
    <location>
        <position position="519"/>
    </location>
    <ligand>
        <name>Mg(2+)</name>
        <dbReference type="ChEBI" id="CHEBI:18420"/>
        <label>1</label>
        <note>catalytic</note>
    </ligand>
</feature>
<evidence type="ECO:0000256" key="11">
    <source>
        <dbReference type="SAM" id="MobiDB-lite"/>
    </source>
</evidence>
<dbReference type="Pfam" id="PF00204">
    <property type="entry name" value="DNA_gyraseB"/>
    <property type="match status" value="1"/>
</dbReference>
<dbReference type="SUPFAM" id="SSF55874">
    <property type="entry name" value="ATPase domain of HSP90 chaperone/DNA topoisomerase II/histidine kinase"/>
    <property type="match status" value="1"/>
</dbReference>
<dbReference type="PRINTS" id="PR00418">
    <property type="entry name" value="TPI2FAMILY"/>
</dbReference>
<dbReference type="Proteomes" id="UP000346198">
    <property type="component" value="Unassembled WGS sequence"/>
</dbReference>
<dbReference type="HAMAP" id="MF_01898">
    <property type="entry name" value="GyrB"/>
    <property type="match status" value="1"/>
</dbReference>
<dbReference type="Pfam" id="PF00986">
    <property type="entry name" value="DNA_gyraseB_C"/>
    <property type="match status" value="1"/>
</dbReference>
<dbReference type="GO" id="GO:0046872">
    <property type="term" value="F:metal ion binding"/>
    <property type="evidence" value="ECO:0007669"/>
    <property type="project" value="UniProtKB-KW"/>
</dbReference>
<evidence type="ECO:0000256" key="7">
    <source>
        <dbReference type="ARBA" id="ARBA00023029"/>
    </source>
</evidence>
<dbReference type="InterPro" id="IPR036890">
    <property type="entry name" value="HATPase_C_sf"/>
</dbReference>
<comment type="subcellular location">
    <subcellularLocation>
        <location evidence="10">Cytoplasm</location>
    </subcellularLocation>
</comment>
<accession>A0A6C2UQ29</accession>
<keyword evidence="6 10" id="KW-0460">Magnesium</keyword>
<dbReference type="CDD" id="cd16928">
    <property type="entry name" value="HATPase_GyrB-like"/>
    <property type="match status" value="1"/>
</dbReference>
<dbReference type="PRINTS" id="PR01159">
    <property type="entry name" value="DNAGYRASEB"/>
</dbReference>
<dbReference type="InterPro" id="IPR006171">
    <property type="entry name" value="TOPRIM_dom"/>
</dbReference>
<comment type="miscellaneous">
    <text evidence="10">Few gyrases are as efficient as E.coli at forming negative supercoils. Not all organisms have 2 type II topoisomerases; in organisms with a single type II topoisomerase this enzyme also has to decatenate newly replicated chromosomes.</text>
</comment>
<feature type="site" description="Interaction with DNA" evidence="10">
    <location>
        <position position="470"/>
    </location>
</feature>
<comment type="subunit">
    <text evidence="10">Heterotetramer, composed of two GyrA and two GyrB chains. In the heterotetramer, GyrA contains the active site tyrosine that forms a transient covalent intermediate with DNA, while GyrB binds cofactors and catalyzes ATP hydrolysis.</text>
</comment>
<evidence type="ECO:0000256" key="6">
    <source>
        <dbReference type="ARBA" id="ARBA00022842"/>
    </source>
</evidence>
<feature type="domain" description="Toprim" evidence="12">
    <location>
        <begin position="439"/>
        <end position="554"/>
    </location>
</feature>
<dbReference type="FunFam" id="3.40.50.670:FF:000001">
    <property type="entry name" value="DNA topoisomerase 2"/>
    <property type="match status" value="1"/>
</dbReference>
<dbReference type="EMBL" id="CAAHFH010000002">
    <property type="protein sequence ID" value="VGO21414.1"/>
    <property type="molecule type" value="Genomic_DNA"/>
</dbReference>
<dbReference type="InterPro" id="IPR001241">
    <property type="entry name" value="Topo_IIA"/>
</dbReference>
<name>A0A6C2UQ29_9BACT</name>
<dbReference type="CDD" id="cd00822">
    <property type="entry name" value="TopoII_Trans_DNA_gyrase"/>
    <property type="match status" value="1"/>
</dbReference>
<dbReference type="InterPro" id="IPR002288">
    <property type="entry name" value="DNA_gyrase_B_C"/>
</dbReference>
<evidence type="ECO:0000256" key="5">
    <source>
        <dbReference type="ARBA" id="ARBA00022840"/>
    </source>
</evidence>
<dbReference type="InterPro" id="IPR013506">
    <property type="entry name" value="Topo_IIA_bsu_dom2"/>
</dbReference>
<dbReference type="InterPro" id="IPR000565">
    <property type="entry name" value="Topo_IIA_B"/>
</dbReference>
<organism evidence="13 14">
    <name type="scientific">Pontiella sulfatireligans</name>
    <dbReference type="NCBI Taxonomy" id="2750658"/>
    <lineage>
        <taxon>Bacteria</taxon>
        <taxon>Pseudomonadati</taxon>
        <taxon>Kiritimatiellota</taxon>
        <taxon>Kiritimatiellia</taxon>
        <taxon>Kiritimatiellales</taxon>
        <taxon>Pontiellaceae</taxon>
        <taxon>Pontiella</taxon>
    </lineage>
</organism>
<feature type="compositionally biased region" description="Acidic residues" evidence="11">
    <location>
        <begin position="1"/>
        <end position="10"/>
    </location>
</feature>
<feature type="binding site" evidence="10">
    <location>
        <position position="445"/>
    </location>
    <ligand>
        <name>Mg(2+)</name>
        <dbReference type="ChEBI" id="CHEBI:18420"/>
        <label>1</label>
        <note>catalytic</note>
    </ligand>
</feature>
<dbReference type="GO" id="GO:0003918">
    <property type="term" value="F:DNA topoisomerase type II (double strand cut, ATP-hydrolyzing) activity"/>
    <property type="evidence" value="ECO:0007669"/>
    <property type="project" value="UniProtKB-UniRule"/>
</dbReference>
<evidence type="ECO:0000256" key="3">
    <source>
        <dbReference type="ARBA" id="ARBA00022723"/>
    </source>
</evidence>
<dbReference type="SMART" id="SM00387">
    <property type="entry name" value="HATPase_c"/>
    <property type="match status" value="1"/>
</dbReference>
<dbReference type="PROSITE" id="PS00177">
    <property type="entry name" value="TOPOISOMERASE_II"/>
    <property type="match status" value="1"/>
</dbReference>
<comment type="catalytic activity">
    <reaction evidence="1 10">
        <text>ATP-dependent breakage, passage and rejoining of double-stranded DNA.</text>
        <dbReference type="EC" id="5.6.2.2"/>
    </reaction>
</comment>
<keyword evidence="4 10" id="KW-0547">Nucleotide-binding</keyword>
<dbReference type="SMART" id="SM00433">
    <property type="entry name" value="TOP2c"/>
    <property type="match status" value="1"/>
</dbReference>
<dbReference type="Pfam" id="PF02518">
    <property type="entry name" value="HATPase_c"/>
    <property type="match status" value="1"/>
</dbReference>
<dbReference type="InterPro" id="IPR003594">
    <property type="entry name" value="HATPase_dom"/>
</dbReference>
<evidence type="ECO:0000256" key="1">
    <source>
        <dbReference type="ARBA" id="ARBA00000185"/>
    </source>
</evidence>
<keyword evidence="10" id="KW-0963">Cytoplasm</keyword>
<keyword evidence="14" id="KW-1185">Reference proteome</keyword>
<feature type="binding site" evidence="10">
    <location>
        <position position="519"/>
    </location>
    <ligand>
        <name>Mg(2+)</name>
        <dbReference type="ChEBI" id="CHEBI:18420"/>
        <label>2</label>
    </ligand>
</feature>
<comment type="similarity">
    <text evidence="2 10">Belongs to the type II topoisomerase GyrB family.</text>
</comment>
<dbReference type="PROSITE" id="PS50880">
    <property type="entry name" value="TOPRIM"/>
    <property type="match status" value="1"/>
</dbReference>